<proteinExistence type="predicted"/>
<evidence type="ECO:0000313" key="2">
    <source>
        <dbReference type="EMBL" id="MBI4923131.1"/>
    </source>
</evidence>
<dbReference type="EMBL" id="JACRAF010000045">
    <property type="protein sequence ID" value="MBI4923131.1"/>
    <property type="molecule type" value="Genomic_DNA"/>
</dbReference>
<feature type="non-terminal residue" evidence="2">
    <location>
        <position position="148"/>
    </location>
</feature>
<gene>
    <name evidence="2" type="ORF">HY834_15410</name>
</gene>
<evidence type="ECO:0000313" key="3">
    <source>
        <dbReference type="Proteomes" id="UP000782610"/>
    </source>
</evidence>
<evidence type="ECO:0000256" key="1">
    <source>
        <dbReference type="SAM" id="Phobius"/>
    </source>
</evidence>
<keyword evidence="1" id="KW-0472">Membrane</keyword>
<accession>A0A933L3U0</accession>
<feature type="transmembrane region" description="Helical" evidence="1">
    <location>
        <begin position="125"/>
        <end position="144"/>
    </location>
</feature>
<dbReference type="InterPro" id="IPR008523">
    <property type="entry name" value="DUF805"/>
</dbReference>
<reference evidence="2" key="1">
    <citation type="submission" date="2020-07" db="EMBL/GenBank/DDBJ databases">
        <title>Huge and variable diversity of episymbiotic CPR bacteria and DPANN archaea in groundwater ecosystems.</title>
        <authorList>
            <person name="He C.Y."/>
            <person name="Keren R."/>
            <person name="Whittaker M."/>
            <person name="Farag I.F."/>
            <person name="Doudna J."/>
            <person name="Cate J.H.D."/>
            <person name="Banfield J.F."/>
        </authorList>
    </citation>
    <scope>NUCLEOTIDE SEQUENCE</scope>
    <source>
        <strain evidence="2">NC_groundwater_1586_Pr3_B-0.1um_66_15</strain>
    </source>
</reference>
<name>A0A933L3U0_9HYPH</name>
<feature type="transmembrane region" description="Helical" evidence="1">
    <location>
        <begin position="96"/>
        <end position="119"/>
    </location>
</feature>
<keyword evidence="1" id="KW-0812">Transmembrane</keyword>
<keyword evidence="1" id="KW-1133">Transmembrane helix</keyword>
<dbReference type="GO" id="GO:0016020">
    <property type="term" value="C:membrane"/>
    <property type="evidence" value="ECO:0007669"/>
    <property type="project" value="InterPro"/>
</dbReference>
<dbReference type="Proteomes" id="UP000782610">
    <property type="component" value="Unassembled WGS sequence"/>
</dbReference>
<sequence length="148" mass="15886">MDNLLANYIGFDGRLNRQKWWISAIILAVAGFIVSWVLGLVFGTGLMVDPAILTDPAALNAYIQKAGWIGLITGIILAYPYIAITVKRRHDRNNNGYDAMGLIGLQIVVNLLSALGLTLGVVGQVLGVILGVYAIYILVVVGFLKGTT</sequence>
<dbReference type="Pfam" id="PF05656">
    <property type="entry name" value="DUF805"/>
    <property type="match status" value="1"/>
</dbReference>
<feature type="transmembrane region" description="Helical" evidence="1">
    <location>
        <begin position="66"/>
        <end position="84"/>
    </location>
</feature>
<comment type="caution">
    <text evidence="2">The sequence shown here is derived from an EMBL/GenBank/DDBJ whole genome shotgun (WGS) entry which is preliminary data.</text>
</comment>
<feature type="transmembrane region" description="Helical" evidence="1">
    <location>
        <begin position="20"/>
        <end position="46"/>
    </location>
</feature>
<dbReference type="AlphaFoldDB" id="A0A933L3U0"/>
<protein>
    <submittedName>
        <fullName evidence="2">DUF805 domain-containing protein</fullName>
    </submittedName>
</protein>
<organism evidence="2 3">
    <name type="scientific">Devosia nanyangense</name>
    <dbReference type="NCBI Taxonomy" id="1228055"/>
    <lineage>
        <taxon>Bacteria</taxon>
        <taxon>Pseudomonadati</taxon>
        <taxon>Pseudomonadota</taxon>
        <taxon>Alphaproteobacteria</taxon>
        <taxon>Hyphomicrobiales</taxon>
        <taxon>Devosiaceae</taxon>
        <taxon>Devosia</taxon>
    </lineage>
</organism>